<name>A0A917UKU0_9ACTN</name>
<dbReference type="RefSeq" id="WP_189151653.1">
    <property type="nucleotide sequence ID" value="NZ_BAABER010000042.1"/>
</dbReference>
<accession>A0A917UKU0</accession>
<evidence type="ECO:0000313" key="2">
    <source>
        <dbReference type="EMBL" id="GGJ64844.1"/>
    </source>
</evidence>
<dbReference type="AlphaFoldDB" id="A0A917UKU0"/>
<feature type="region of interest" description="Disordered" evidence="1">
    <location>
        <begin position="1"/>
        <end position="48"/>
    </location>
</feature>
<comment type="caution">
    <text evidence="2">The sequence shown here is derived from an EMBL/GenBank/DDBJ whole genome shotgun (WGS) entry which is preliminary data.</text>
</comment>
<evidence type="ECO:0000256" key="1">
    <source>
        <dbReference type="SAM" id="MobiDB-lite"/>
    </source>
</evidence>
<evidence type="ECO:0000313" key="3">
    <source>
        <dbReference type="Proteomes" id="UP000625682"/>
    </source>
</evidence>
<dbReference type="EMBL" id="BMMU01000039">
    <property type="protein sequence ID" value="GGJ64844.1"/>
    <property type="molecule type" value="Genomic_DNA"/>
</dbReference>
<feature type="compositionally biased region" description="Basic and acidic residues" evidence="1">
    <location>
        <begin position="1"/>
        <end position="14"/>
    </location>
</feature>
<gene>
    <name evidence="2" type="ORF">GCM10012282_72450</name>
</gene>
<protein>
    <submittedName>
        <fullName evidence="2">Uncharacterized protein</fullName>
    </submittedName>
</protein>
<reference evidence="2" key="1">
    <citation type="journal article" date="2014" name="Int. J. Syst. Evol. Microbiol.">
        <title>Complete genome sequence of Corynebacterium casei LMG S-19264T (=DSM 44701T), isolated from a smear-ripened cheese.</title>
        <authorList>
            <consortium name="US DOE Joint Genome Institute (JGI-PGF)"/>
            <person name="Walter F."/>
            <person name="Albersmeier A."/>
            <person name="Kalinowski J."/>
            <person name="Ruckert C."/>
        </authorList>
    </citation>
    <scope>NUCLEOTIDE SEQUENCE</scope>
    <source>
        <strain evidence="2">CGMCC 4.7272</strain>
    </source>
</reference>
<proteinExistence type="predicted"/>
<keyword evidence="3" id="KW-1185">Reference proteome</keyword>
<reference evidence="2" key="2">
    <citation type="submission" date="2020-09" db="EMBL/GenBank/DDBJ databases">
        <authorList>
            <person name="Sun Q."/>
            <person name="Zhou Y."/>
        </authorList>
    </citation>
    <scope>NUCLEOTIDE SEQUENCE</scope>
    <source>
        <strain evidence="2">CGMCC 4.7272</strain>
    </source>
</reference>
<dbReference type="Proteomes" id="UP000625682">
    <property type="component" value="Unassembled WGS sequence"/>
</dbReference>
<organism evidence="2 3">
    <name type="scientific">Streptomyces lacrimifluminis</name>
    <dbReference type="NCBI Taxonomy" id="1500077"/>
    <lineage>
        <taxon>Bacteria</taxon>
        <taxon>Bacillati</taxon>
        <taxon>Actinomycetota</taxon>
        <taxon>Actinomycetes</taxon>
        <taxon>Kitasatosporales</taxon>
        <taxon>Streptomycetaceae</taxon>
        <taxon>Streptomyces</taxon>
    </lineage>
</organism>
<sequence>MPDRARAEETETTARRAPGPQRYESERTTGSDLTPADVLDLLDELAHR</sequence>